<gene>
    <name evidence="2" type="ORF">ROA7023_04454</name>
</gene>
<dbReference type="Proteomes" id="UP000193900">
    <property type="component" value="Unassembled WGS sequence"/>
</dbReference>
<keyword evidence="3" id="KW-1185">Reference proteome</keyword>
<feature type="transmembrane region" description="Helical" evidence="1">
    <location>
        <begin position="64"/>
        <end position="81"/>
    </location>
</feature>
<dbReference type="EMBL" id="FWFZ01000057">
    <property type="protein sequence ID" value="SLN77619.1"/>
    <property type="molecule type" value="Genomic_DNA"/>
</dbReference>
<proteinExistence type="predicted"/>
<keyword evidence="1" id="KW-0472">Membrane</keyword>
<evidence type="ECO:0000313" key="3">
    <source>
        <dbReference type="Proteomes" id="UP000193900"/>
    </source>
</evidence>
<sequence>MESSWIRPAFILGAVVILIVLNVLEFRGKRRQDRAKLAACEADDRAEIWLARKQYLQTQNIEQVLHIVNTVAIAILIALLTA</sequence>
<feature type="transmembrane region" description="Helical" evidence="1">
    <location>
        <begin position="6"/>
        <end position="24"/>
    </location>
</feature>
<protein>
    <submittedName>
        <fullName evidence="2">Uncharacterized protein</fullName>
    </submittedName>
</protein>
<dbReference type="AlphaFoldDB" id="A0A1Y5U0Y7"/>
<keyword evidence="1" id="KW-1133">Transmembrane helix</keyword>
<name>A0A1Y5U0Y7_9RHOB</name>
<evidence type="ECO:0000256" key="1">
    <source>
        <dbReference type="SAM" id="Phobius"/>
    </source>
</evidence>
<reference evidence="2 3" key="1">
    <citation type="submission" date="2017-03" db="EMBL/GenBank/DDBJ databases">
        <authorList>
            <person name="Afonso C.L."/>
            <person name="Miller P.J."/>
            <person name="Scott M.A."/>
            <person name="Spackman E."/>
            <person name="Goraichik I."/>
            <person name="Dimitrov K.M."/>
            <person name="Suarez D.L."/>
            <person name="Swayne D.E."/>
        </authorList>
    </citation>
    <scope>NUCLEOTIDE SEQUENCE [LARGE SCALE GENOMIC DNA]</scope>
    <source>
        <strain evidence="2 3">CECT 7023</strain>
    </source>
</reference>
<organism evidence="2 3">
    <name type="scientific">Roseisalinus antarcticus</name>
    <dbReference type="NCBI Taxonomy" id="254357"/>
    <lineage>
        <taxon>Bacteria</taxon>
        <taxon>Pseudomonadati</taxon>
        <taxon>Pseudomonadota</taxon>
        <taxon>Alphaproteobacteria</taxon>
        <taxon>Rhodobacterales</taxon>
        <taxon>Roseobacteraceae</taxon>
        <taxon>Roseisalinus</taxon>
    </lineage>
</organism>
<evidence type="ECO:0000313" key="2">
    <source>
        <dbReference type="EMBL" id="SLN77619.1"/>
    </source>
</evidence>
<accession>A0A1Y5U0Y7</accession>
<keyword evidence="1" id="KW-0812">Transmembrane</keyword>